<evidence type="ECO:0000313" key="6">
    <source>
        <dbReference type="Proteomes" id="UP001162972"/>
    </source>
</evidence>
<evidence type="ECO:0000259" key="4">
    <source>
        <dbReference type="Pfam" id="PF08263"/>
    </source>
</evidence>
<keyword evidence="3" id="KW-0732">Signal</keyword>
<evidence type="ECO:0000256" key="3">
    <source>
        <dbReference type="SAM" id="SignalP"/>
    </source>
</evidence>
<feature type="signal peptide" evidence="3">
    <location>
        <begin position="1"/>
        <end position="26"/>
    </location>
</feature>
<dbReference type="InterPro" id="IPR013210">
    <property type="entry name" value="LRR_N_plant-typ"/>
</dbReference>
<accession>A0AAD6JJG8</accession>
<evidence type="ECO:0000313" key="5">
    <source>
        <dbReference type="EMBL" id="KAJ6406085.1"/>
    </source>
</evidence>
<keyword evidence="1" id="KW-0433">Leucine-rich repeat</keyword>
<keyword evidence="6" id="KW-1185">Reference proteome</keyword>
<evidence type="ECO:0000256" key="1">
    <source>
        <dbReference type="ARBA" id="ARBA00022614"/>
    </source>
</evidence>
<keyword evidence="2" id="KW-0677">Repeat</keyword>
<dbReference type="Pfam" id="PF08263">
    <property type="entry name" value="LRRNT_2"/>
    <property type="match status" value="1"/>
</dbReference>
<proteinExistence type="predicted"/>
<dbReference type="EMBL" id="JAPFFJ010000016">
    <property type="protein sequence ID" value="KAJ6406085.1"/>
    <property type="molecule type" value="Genomic_DNA"/>
</dbReference>
<feature type="chain" id="PRO_5041971907" description="Leucine-rich repeat-containing N-terminal plant-type domain-containing protein" evidence="3">
    <location>
        <begin position="27"/>
        <end position="74"/>
    </location>
</feature>
<dbReference type="AlphaFoldDB" id="A0AAD6JJG8"/>
<feature type="domain" description="Leucine-rich repeat-containing N-terminal plant-type" evidence="4">
    <location>
        <begin position="30"/>
        <end position="64"/>
    </location>
</feature>
<sequence>MFQMRSRSGVHHAIILLFIIIGSVNGGESETDQEALLEFKAKITRDPLGILNSWNTSVQFCQWPVAQATDAGLG</sequence>
<reference evidence="5 6" key="1">
    <citation type="journal article" date="2023" name="Int. J. Mol. Sci.">
        <title>De Novo Assembly and Annotation of 11 Diverse Shrub Willow (Salix) Genomes Reveals Novel Gene Organization in Sex-Linked Regions.</title>
        <authorList>
            <person name="Hyden B."/>
            <person name="Feng K."/>
            <person name="Yates T.B."/>
            <person name="Jawdy S."/>
            <person name="Cereghino C."/>
            <person name="Smart L.B."/>
            <person name="Muchero W."/>
        </authorList>
    </citation>
    <scope>NUCLEOTIDE SEQUENCE [LARGE SCALE GENOMIC DNA]</scope>
    <source>
        <tissue evidence="5">Shoot tip</tissue>
    </source>
</reference>
<protein>
    <recommendedName>
        <fullName evidence="4">Leucine-rich repeat-containing N-terminal plant-type domain-containing protein</fullName>
    </recommendedName>
</protein>
<dbReference type="Proteomes" id="UP001162972">
    <property type="component" value="Chromosome 6"/>
</dbReference>
<name>A0AAD6JJG8_9ROSI</name>
<gene>
    <name evidence="5" type="ORF">OIU84_009747</name>
</gene>
<evidence type="ECO:0000256" key="2">
    <source>
        <dbReference type="ARBA" id="ARBA00022737"/>
    </source>
</evidence>
<organism evidence="5 6">
    <name type="scientific">Salix udensis</name>
    <dbReference type="NCBI Taxonomy" id="889485"/>
    <lineage>
        <taxon>Eukaryota</taxon>
        <taxon>Viridiplantae</taxon>
        <taxon>Streptophyta</taxon>
        <taxon>Embryophyta</taxon>
        <taxon>Tracheophyta</taxon>
        <taxon>Spermatophyta</taxon>
        <taxon>Magnoliopsida</taxon>
        <taxon>eudicotyledons</taxon>
        <taxon>Gunneridae</taxon>
        <taxon>Pentapetalae</taxon>
        <taxon>rosids</taxon>
        <taxon>fabids</taxon>
        <taxon>Malpighiales</taxon>
        <taxon>Salicaceae</taxon>
        <taxon>Saliceae</taxon>
        <taxon>Salix</taxon>
    </lineage>
</organism>
<comment type="caution">
    <text evidence="5">The sequence shown here is derived from an EMBL/GenBank/DDBJ whole genome shotgun (WGS) entry which is preliminary data.</text>
</comment>